<dbReference type="RefSeq" id="WP_048171367.1">
    <property type="nucleotide sequence ID" value="NZ_CP009506.1"/>
</dbReference>
<protein>
    <recommendedName>
        <fullName evidence="2">UPF0145 protein MSSIT_1436</fullName>
    </recommendedName>
</protein>
<dbReference type="HAMAP" id="MF_00338">
    <property type="entry name" value="UPF0145"/>
    <property type="match status" value="1"/>
</dbReference>
<dbReference type="KEGG" id="msw:MSSIT_1436"/>
<dbReference type="AlphaFoldDB" id="A0A0E3P3X8"/>
<comment type="similarity">
    <text evidence="1 2">Belongs to the UPF0145 family.</text>
</comment>
<name>A0A0E3P3X8_9EURY</name>
<organism evidence="3 4">
    <name type="scientific">Methanosarcina siciliae T4/M</name>
    <dbReference type="NCBI Taxonomy" id="1434120"/>
    <lineage>
        <taxon>Archaea</taxon>
        <taxon>Methanobacteriati</taxon>
        <taxon>Methanobacteriota</taxon>
        <taxon>Stenosarchaea group</taxon>
        <taxon>Methanomicrobia</taxon>
        <taxon>Methanosarcinales</taxon>
        <taxon>Methanosarcinaceae</taxon>
        <taxon>Methanosarcina</taxon>
    </lineage>
</organism>
<dbReference type="Gene3D" id="3.30.110.70">
    <property type="entry name" value="Hypothetical protein apc22750. Chain B"/>
    <property type="match status" value="1"/>
</dbReference>
<gene>
    <name evidence="3" type="ORF">MSSIT_1436</name>
</gene>
<evidence type="ECO:0000313" key="3">
    <source>
        <dbReference type="EMBL" id="AKB28155.1"/>
    </source>
</evidence>
<dbReference type="HOGENOM" id="CLU_117144_1_2_2"/>
<dbReference type="EMBL" id="CP009506">
    <property type="protein sequence ID" value="AKB28155.1"/>
    <property type="molecule type" value="Genomic_DNA"/>
</dbReference>
<reference evidence="3 4" key="1">
    <citation type="submission" date="2014-07" db="EMBL/GenBank/DDBJ databases">
        <title>Methanogenic archaea and the global carbon cycle.</title>
        <authorList>
            <person name="Henriksen J.R."/>
            <person name="Luke J."/>
            <person name="Reinhart S."/>
            <person name="Benedict M.N."/>
            <person name="Youngblut N.D."/>
            <person name="Metcalf M.E."/>
            <person name="Whitaker R.J."/>
            <person name="Metcalf W.W."/>
        </authorList>
    </citation>
    <scope>NUCLEOTIDE SEQUENCE [LARGE SCALE GENOMIC DNA]</scope>
    <source>
        <strain evidence="3 4">T4/M</strain>
    </source>
</reference>
<keyword evidence="4" id="KW-1185">Reference proteome</keyword>
<accession>A0A0E3P3X8</accession>
<sequence>MIIATTDTVAGKEITQTLGMARGSTIQAKHLGKDIMSGLRSVVGGELTEYSEMLEEAREKAINRMVVDAEKMGADAVVNVRFMTSMVMAGAAEILAYGTAVKILNK</sequence>
<dbReference type="SUPFAM" id="SSF117782">
    <property type="entry name" value="YbjQ-like"/>
    <property type="match status" value="1"/>
</dbReference>
<dbReference type="Pfam" id="PF01906">
    <property type="entry name" value="YbjQ_1"/>
    <property type="match status" value="1"/>
</dbReference>
<dbReference type="OrthoDB" id="59443at2157"/>
<dbReference type="PATRIC" id="fig|1434120.4.peg.1840"/>
<dbReference type="InterPro" id="IPR035439">
    <property type="entry name" value="UPF0145_dom_sf"/>
</dbReference>
<evidence type="ECO:0000313" key="4">
    <source>
        <dbReference type="Proteomes" id="UP000033111"/>
    </source>
</evidence>
<evidence type="ECO:0000256" key="2">
    <source>
        <dbReference type="HAMAP-Rule" id="MF_00338"/>
    </source>
</evidence>
<dbReference type="GeneID" id="24860266"/>
<dbReference type="PANTHER" id="PTHR34068">
    <property type="entry name" value="UPF0145 PROTEIN YBJQ"/>
    <property type="match status" value="1"/>
</dbReference>
<dbReference type="Proteomes" id="UP000033111">
    <property type="component" value="Chromosome"/>
</dbReference>
<proteinExistence type="inferred from homology"/>
<dbReference type="PANTHER" id="PTHR34068:SF2">
    <property type="entry name" value="UPF0145 PROTEIN SCO3412"/>
    <property type="match status" value="1"/>
</dbReference>
<evidence type="ECO:0000256" key="1">
    <source>
        <dbReference type="ARBA" id="ARBA00010751"/>
    </source>
</evidence>
<dbReference type="InterPro" id="IPR002765">
    <property type="entry name" value="UPF0145_YbjQ-like"/>
</dbReference>